<sequence length="661" mass="71791">MKRVMGLLVGIWLVVPVWAAPAKRALLIGIANYRAAGLGWPNTPADRDLVLMKTILQEHGFLNQNISVLPNQQATFAGIHRRMEVFIASLTPGDKVVILFSGHGQQVPDDNGDEIDDEGDVKYDEAFVAYDTPSETGQGEKHIRDDQIGLWIDRIRRRIGPNGHLLLLMDSCHSGTINRGEGSVRGGKPPIRPVLVKKTGGTAASGEIGSGYLDKKRVPSSGPGLGKFILMTACLPNQLNYDLTDDQGKPIGALTYAVSCAFRQLERNDTYARMFSKAAAFIDPNTQNPTLEGDGGERVLGGSFTAYQPVLSLTAIKNAGEQLIEVAGGYVAGVYNRAKIAFYPKSGQARGKAPLATGHVVNGSLTRSWVRIDSGRVAGLPAEIRAVETEKAFGNWRVKVQIAKNVPAELQRTLSQALGNQPAILVGQSGDLRIETSQNYLLLRHTDTYQPYDSVLLKAPDAVAYCVNRIIDYGQAKVIRNLSFTNPHYAIRADFVPVRVQADSTTGSVTADTVTLLKTAFPQFPSDVQGQLTIYNEGDRDVYITLINIPPGGRLSILLPDETADDQIDGLLIPAGQKSPPFYFAFNPPYGTEFYKIIATPRPLELRPTVESRGADRSAGAQNPFAFFVGNTYRGESPTPIPSDEMATTTVTFKVVPEKTL</sequence>
<protein>
    <recommendedName>
        <fullName evidence="1">Peptidase C14 caspase domain-containing protein</fullName>
    </recommendedName>
</protein>
<comment type="caution">
    <text evidence="2">The sequence shown here is derived from an EMBL/GenBank/DDBJ whole genome shotgun (WGS) entry which is preliminary data.</text>
</comment>
<proteinExistence type="predicted"/>
<dbReference type="Gene3D" id="3.40.50.1460">
    <property type="match status" value="1"/>
</dbReference>
<gene>
    <name evidence="2" type="ORF">GJJ30_03350</name>
</gene>
<organism evidence="2 3">
    <name type="scientific">Larkinella terrae</name>
    <dbReference type="NCBI Taxonomy" id="2025311"/>
    <lineage>
        <taxon>Bacteria</taxon>
        <taxon>Pseudomonadati</taxon>
        <taxon>Bacteroidota</taxon>
        <taxon>Cytophagia</taxon>
        <taxon>Cytophagales</taxon>
        <taxon>Spirosomataceae</taxon>
        <taxon>Larkinella</taxon>
    </lineage>
</organism>
<dbReference type="Proteomes" id="UP000441754">
    <property type="component" value="Unassembled WGS sequence"/>
</dbReference>
<evidence type="ECO:0000313" key="2">
    <source>
        <dbReference type="EMBL" id="MRS60315.1"/>
    </source>
</evidence>
<reference evidence="2 3" key="1">
    <citation type="journal article" date="2018" name="Antonie Van Leeuwenhoek">
        <title>Larkinella terrae sp. nov., isolated from soil on Jeju Island, South Korea.</title>
        <authorList>
            <person name="Ten L.N."/>
            <person name="Jeon J."/>
            <person name="Park S.J."/>
            <person name="Park S."/>
            <person name="Lee S.Y."/>
            <person name="Kim M.K."/>
            <person name="Jung H.Y."/>
        </authorList>
    </citation>
    <scope>NUCLEOTIDE SEQUENCE [LARGE SCALE GENOMIC DNA]</scope>
    <source>
        <strain evidence="2 3">KCTC 52001</strain>
    </source>
</reference>
<evidence type="ECO:0000259" key="1">
    <source>
        <dbReference type="Pfam" id="PF00656"/>
    </source>
</evidence>
<dbReference type="AlphaFoldDB" id="A0A7K0EEY9"/>
<dbReference type="GO" id="GO:0005737">
    <property type="term" value="C:cytoplasm"/>
    <property type="evidence" value="ECO:0007669"/>
    <property type="project" value="TreeGrafter"/>
</dbReference>
<dbReference type="EMBL" id="WJXZ01000001">
    <property type="protein sequence ID" value="MRS60315.1"/>
    <property type="molecule type" value="Genomic_DNA"/>
</dbReference>
<dbReference type="OrthoDB" id="1491023at2"/>
<feature type="domain" description="Peptidase C14 caspase" evidence="1">
    <location>
        <begin position="23"/>
        <end position="291"/>
    </location>
</feature>
<dbReference type="PANTHER" id="PTHR48104:SF30">
    <property type="entry name" value="METACASPASE-1"/>
    <property type="match status" value="1"/>
</dbReference>
<dbReference type="RefSeq" id="WP_154173122.1">
    <property type="nucleotide sequence ID" value="NZ_WJXZ01000001.1"/>
</dbReference>
<evidence type="ECO:0000313" key="3">
    <source>
        <dbReference type="Proteomes" id="UP000441754"/>
    </source>
</evidence>
<dbReference type="PANTHER" id="PTHR48104">
    <property type="entry name" value="METACASPASE-4"/>
    <property type="match status" value="1"/>
</dbReference>
<dbReference type="Pfam" id="PF00656">
    <property type="entry name" value="Peptidase_C14"/>
    <property type="match status" value="1"/>
</dbReference>
<dbReference type="GO" id="GO:0006508">
    <property type="term" value="P:proteolysis"/>
    <property type="evidence" value="ECO:0007669"/>
    <property type="project" value="InterPro"/>
</dbReference>
<dbReference type="InterPro" id="IPR011600">
    <property type="entry name" value="Pept_C14_caspase"/>
</dbReference>
<dbReference type="InterPro" id="IPR050452">
    <property type="entry name" value="Metacaspase"/>
</dbReference>
<name>A0A7K0EEY9_9BACT</name>
<accession>A0A7K0EEY9</accession>
<dbReference type="GO" id="GO:0004197">
    <property type="term" value="F:cysteine-type endopeptidase activity"/>
    <property type="evidence" value="ECO:0007669"/>
    <property type="project" value="InterPro"/>
</dbReference>
<keyword evidence="3" id="KW-1185">Reference proteome</keyword>